<name>A0A5C5FN25_9BASI</name>
<feature type="compositionally biased region" description="Low complexity" evidence="6">
    <location>
        <begin position="950"/>
        <end position="964"/>
    </location>
</feature>
<sequence>MSRPRSSHARTRSVEIEHRRTSTTTASASVAAAPLTSTPRQRRARSTTAPLANPEESALPSPAPARTPAAQHRTKNGAAALPPVPTYASGYQNTSVNIANAFKAATSGLGGVRTGGRREDFGPLAGRGMDAGGDGEGEGEGEAEEDDDDEAGLEEEEEVARAKQAAAPASAGKKRKKNVPKDPAYKQQTGQSSSSEETDLDQQRGKQKRTKVGSDDEDDAAASASRSRRRRSAKPADPTYRPMADPAFRAGNESTTSSDEGTPQRRRRSKGKGRASLGPAGGRSEAIPRGIRDGEVWYGKKRKGRKGGRKSNESVEGGRDDGDEHVGEGEGEEHDLGGMDPQDHYSADGRDASYDQDQDQDVDDSPHRNSYFLRIQSPSPGRSADSGAQRSHSPFDAAAGASASEQGVSPDPAFAAFDRSLGPATGADSHGLSAASEDAFRSSSYDHMEEELILRRLEEQHEEQQRRLQNEAQRARAQPQPQPQATPGGATATPRPSAGAYPLTPGAGAASPVSALRKRRLPGPPSMLGAGTPYGAPDEDESQDGGAGWEAGEGKWGRRCGDALRPLVQLAQRVRTKAQDPLLDWSKIRKAVGALMLASALIVAVWRYDLLDKLAPTSTSAPPPFVAPDVPPDSLDGLIARLSDLESAMGRLSSTTESDRQRSSHDRSAMSRMASQLDTLETSVSVEQSRVAAALEGFERSSAHRAGDADRAVQGVKGELENLQGRLRALADAQQVDARDIARLEGSVSAVSDDVEAARRQVARVAKDLEAATRSERITELALDAIAQKLPGKIAVMMDKSGRLEIDPAFWRVLKDAFVDKKAVERTVDAKLAALDGSAKRDGLFGGSLSSKDVRPAPVAAAPPSWDDFLAANEGALKAFVASDLSSRAGSDAFLSKQQFVDLLRREIKSLKRDFEDKANENFEQMGREILNKVAKQDEMRRKDQQRAQPSSPSGAGAVGGAPVTIKSSDGQNVTAVISSLVDSALLRYSKDVLARPDYALFTSGGRVIRSLTSPSYDPHPSTAARSALAWLTGTKMPRGRPPVTALHADNSPGACWPFAGQQGQLGIQLSRRVVPTDVTLEHISRDVALDGDVSSAPKDFEVWGIVEGDDNVAKVAQYRAEQLAARRAARAAALEAGAPPADELDLDPASLPPSANHVLLAVGAYDPSLPSPLQTFPVTPAARQLAIPVQVVVVKVLSNHGEQAYTCLYRVRVSGTTEAQQLEGGAAASA</sequence>
<keyword evidence="5" id="KW-0175">Coiled coil</keyword>
<evidence type="ECO:0000256" key="4">
    <source>
        <dbReference type="ARBA" id="ARBA00023136"/>
    </source>
</evidence>
<dbReference type="InterPro" id="IPR045119">
    <property type="entry name" value="SUN1-5"/>
</dbReference>
<dbReference type="Gene3D" id="2.60.120.260">
    <property type="entry name" value="Galactose-binding domain-like"/>
    <property type="match status" value="1"/>
</dbReference>
<evidence type="ECO:0000313" key="9">
    <source>
        <dbReference type="Proteomes" id="UP000311382"/>
    </source>
</evidence>
<feature type="compositionally biased region" description="Basic residues" evidence="6">
    <location>
        <begin position="299"/>
        <end position="309"/>
    </location>
</feature>
<feature type="compositionally biased region" description="Basic and acidic residues" evidence="6">
    <location>
        <begin position="310"/>
        <end position="353"/>
    </location>
</feature>
<evidence type="ECO:0000256" key="1">
    <source>
        <dbReference type="ARBA" id="ARBA00004370"/>
    </source>
</evidence>
<evidence type="ECO:0000256" key="3">
    <source>
        <dbReference type="ARBA" id="ARBA00022989"/>
    </source>
</evidence>
<protein>
    <recommendedName>
        <fullName evidence="7">SUN domain-containing protein</fullName>
    </recommendedName>
</protein>
<feature type="compositionally biased region" description="Basic residues" evidence="6">
    <location>
        <begin position="1"/>
        <end position="11"/>
    </location>
</feature>
<feature type="region of interest" description="Disordered" evidence="6">
    <location>
        <begin position="650"/>
        <end position="682"/>
    </location>
</feature>
<feature type="region of interest" description="Disordered" evidence="6">
    <location>
        <begin position="1"/>
        <end position="91"/>
    </location>
</feature>
<feature type="region of interest" description="Disordered" evidence="6">
    <location>
        <begin position="107"/>
        <end position="554"/>
    </location>
</feature>
<feature type="compositionally biased region" description="Low complexity" evidence="6">
    <location>
        <begin position="162"/>
        <end position="171"/>
    </location>
</feature>
<keyword evidence="3" id="KW-1133">Transmembrane helix</keyword>
<feature type="region of interest" description="Disordered" evidence="6">
    <location>
        <begin position="935"/>
        <end position="964"/>
    </location>
</feature>
<keyword evidence="2" id="KW-0812">Transmembrane</keyword>
<feature type="compositionally biased region" description="Low complexity" evidence="6">
    <location>
        <begin position="470"/>
        <end position="500"/>
    </location>
</feature>
<feature type="compositionally biased region" description="Acidic residues" evidence="6">
    <location>
        <begin position="133"/>
        <end position="158"/>
    </location>
</feature>
<feature type="domain" description="SUN" evidence="7">
    <location>
        <begin position="1005"/>
        <end position="1219"/>
    </location>
</feature>
<comment type="subcellular location">
    <subcellularLocation>
        <location evidence="1">Membrane</location>
    </subcellularLocation>
</comment>
<feature type="compositionally biased region" description="Low complexity" evidence="6">
    <location>
        <begin position="22"/>
        <end position="38"/>
    </location>
</feature>
<feature type="coiled-coil region" evidence="5">
    <location>
        <begin position="713"/>
        <end position="775"/>
    </location>
</feature>
<dbReference type="Proteomes" id="UP000311382">
    <property type="component" value="Unassembled WGS sequence"/>
</dbReference>
<feature type="compositionally biased region" description="Polar residues" evidence="6">
    <location>
        <begin position="673"/>
        <end position="682"/>
    </location>
</feature>
<feature type="compositionally biased region" description="Polar residues" evidence="6">
    <location>
        <begin position="252"/>
        <end position="261"/>
    </location>
</feature>
<dbReference type="PANTHER" id="PTHR12911:SF8">
    <property type="entry name" value="KLAROID PROTEIN-RELATED"/>
    <property type="match status" value="1"/>
</dbReference>
<dbReference type="Pfam" id="PF07738">
    <property type="entry name" value="Sad1_UNC"/>
    <property type="match status" value="2"/>
</dbReference>
<feature type="compositionally biased region" description="Polar residues" evidence="6">
    <location>
        <begin position="376"/>
        <end position="392"/>
    </location>
</feature>
<evidence type="ECO:0000256" key="5">
    <source>
        <dbReference type="SAM" id="Coils"/>
    </source>
</evidence>
<keyword evidence="9" id="KW-1185">Reference proteome</keyword>
<feature type="compositionally biased region" description="Basic and acidic residues" evidence="6">
    <location>
        <begin position="438"/>
        <end position="469"/>
    </location>
</feature>
<organism evidence="8 9">
    <name type="scientific">Rhodotorula diobovata</name>
    <dbReference type="NCBI Taxonomy" id="5288"/>
    <lineage>
        <taxon>Eukaryota</taxon>
        <taxon>Fungi</taxon>
        <taxon>Dikarya</taxon>
        <taxon>Basidiomycota</taxon>
        <taxon>Pucciniomycotina</taxon>
        <taxon>Microbotryomycetes</taxon>
        <taxon>Sporidiobolales</taxon>
        <taxon>Sporidiobolaceae</taxon>
        <taxon>Rhodotorula</taxon>
    </lineage>
</organism>
<feature type="compositionally biased region" description="Basic and acidic residues" evidence="6">
    <location>
        <begin position="935"/>
        <end position="946"/>
    </location>
</feature>
<keyword evidence="4" id="KW-0472">Membrane</keyword>
<evidence type="ECO:0000256" key="6">
    <source>
        <dbReference type="SAM" id="MobiDB-lite"/>
    </source>
</evidence>
<evidence type="ECO:0000313" key="8">
    <source>
        <dbReference type="EMBL" id="TNY17682.1"/>
    </source>
</evidence>
<dbReference type="GO" id="GO:0043495">
    <property type="term" value="F:protein-membrane adaptor activity"/>
    <property type="evidence" value="ECO:0007669"/>
    <property type="project" value="TreeGrafter"/>
</dbReference>
<feature type="compositionally biased region" description="Acidic residues" evidence="6">
    <location>
        <begin position="354"/>
        <end position="363"/>
    </location>
</feature>
<dbReference type="InterPro" id="IPR012919">
    <property type="entry name" value="SUN_dom"/>
</dbReference>
<dbReference type="STRING" id="5288.A0A5C5FN25"/>
<dbReference type="EMBL" id="SOZI01000183">
    <property type="protein sequence ID" value="TNY17682.1"/>
    <property type="molecule type" value="Genomic_DNA"/>
</dbReference>
<dbReference type="PANTHER" id="PTHR12911">
    <property type="entry name" value="SAD1/UNC-84-LIKE PROTEIN-RELATED"/>
    <property type="match status" value="1"/>
</dbReference>
<dbReference type="OrthoDB" id="342281at2759"/>
<dbReference type="GO" id="GO:0034993">
    <property type="term" value="C:meiotic nuclear membrane microtubule tethering complex"/>
    <property type="evidence" value="ECO:0007669"/>
    <property type="project" value="TreeGrafter"/>
</dbReference>
<comment type="caution">
    <text evidence="8">The sequence shown here is derived from an EMBL/GenBank/DDBJ whole genome shotgun (WGS) entry which is preliminary data.</text>
</comment>
<feature type="compositionally biased region" description="Basic and acidic residues" evidence="6">
    <location>
        <begin position="657"/>
        <end position="669"/>
    </location>
</feature>
<reference evidence="8 9" key="1">
    <citation type="submission" date="2019-03" db="EMBL/GenBank/DDBJ databases">
        <title>Rhodosporidium diobovatum UCD-FST 08-225 genome sequencing, assembly, and annotation.</title>
        <authorList>
            <person name="Fakankun I.U."/>
            <person name="Fristensky B."/>
            <person name="Levin D.B."/>
        </authorList>
    </citation>
    <scope>NUCLEOTIDE SEQUENCE [LARGE SCALE GENOMIC DNA]</scope>
    <source>
        <strain evidence="8 9">UCD-FST 08-225</strain>
    </source>
</reference>
<feature type="compositionally biased region" description="Basic residues" evidence="6">
    <location>
        <begin position="264"/>
        <end position="273"/>
    </location>
</feature>
<dbReference type="PROSITE" id="PS51469">
    <property type="entry name" value="SUN"/>
    <property type="match status" value="1"/>
</dbReference>
<proteinExistence type="predicted"/>
<evidence type="ECO:0000259" key="7">
    <source>
        <dbReference type="PROSITE" id="PS51469"/>
    </source>
</evidence>
<accession>A0A5C5FN25</accession>
<dbReference type="AlphaFoldDB" id="A0A5C5FN25"/>
<evidence type="ECO:0000256" key="2">
    <source>
        <dbReference type="ARBA" id="ARBA00022692"/>
    </source>
</evidence>
<gene>
    <name evidence="8" type="ORF">DMC30DRAFT_449516</name>
</gene>